<evidence type="ECO:0000313" key="4">
    <source>
        <dbReference type="EMBL" id="EGZ20967.1"/>
    </source>
</evidence>
<evidence type="ECO:0000256" key="2">
    <source>
        <dbReference type="ARBA" id="ARBA00022723"/>
    </source>
</evidence>
<dbReference type="InParanoid" id="G4Z646"/>
<dbReference type="GO" id="GO:0046872">
    <property type="term" value="F:metal ion binding"/>
    <property type="evidence" value="ECO:0007669"/>
    <property type="project" value="UniProtKB-KW"/>
</dbReference>
<keyword evidence="5" id="KW-1185">Reference proteome</keyword>
<evidence type="ECO:0000313" key="5">
    <source>
        <dbReference type="Proteomes" id="UP000002640"/>
    </source>
</evidence>
<name>G4Z646_PHYSP</name>
<dbReference type="SMR" id="G4Z646"/>
<dbReference type="AlphaFoldDB" id="G4Z646"/>
<dbReference type="KEGG" id="psoj:PHYSODRAFT_298890"/>
<gene>
    <name evidence="4" type="ORF">PHYSODRAFT_298890</name>
</gene>
<dbReference type="GeneID" id="20641666"/>
<dbReference type="Pfam" id="PF13359">
    <property type="entry name" value="DDE_Tnp_4"/>
    <property type="match status" value="1"/>
</dbReference>
<proteinExistence type="predicted"/>
<keyword evidence="2" id="KW-0479">Metal-binding</keyword>
<dbReference type="Proteomes" id="UP000002640">
    <property type="component" value="Unassembled WGS sequence"/>
</dbReference>
<evidence type="ECO:0000256" key="1">
    <source>
        <dbReference type="ARBA" id="ARBA00001968"/>
    </source>
</evidence>
<feature type="domain" description="DDE Tnp4" evidence="3">
    <location>
        <begin position="13"/>
        <end position="158"/>
    </location>
</feature>
<organism evidence="4 5">
    <name type="scientific">Phytophthora sojae (strain P6497)</name>
    <name type="common">Soybean stem and root rot agent</name>
    <name type="synonym">Phytophthora megasperma f. sp. glycines</name>
    <dbReference type="NCBI Taxonomy" id="1094619"/>
    <lineage>
        <taxon>Eukaryota</taxon>
        <taxon>Sar</taxon>
        <taxon>Stramenopiles</taxon>
        <taxon>Oomycota</taxon>
        <taxon>Peronosporomycetes</taxon>
        <taxon>Peronosporales</taxon>
        <taxon>Peronosporaceae</taxon>
        <taxon>Phytophthora</taxon>
    </lineage>
</organism>
<sequence length="220" mass="25440">MQMLPARMAITCAVVDRDRRFLDIDVRWPGSVGDSRVFSNSPVGRLHASSFSSASGDSGAGLLQTGWFEYRKITFFLLADSAYANSKHVVTTYEIAETQRSVVISKLNRKLAGMRYCVECAFRAAKMRWRLLSKPIEIARTNLKDVPTLVSSVCILHNFVIDEKDEVWNPELEQRHREFYFENYLRLTNEQRCTENQVETSKTRDAIQHWMQYRDSVRSS</sequence>
<evidence type="ECO:0000259" key="3">
    <source>
        <dbReference type="Pfam" id="PF13359"/>
    </source>
</evidence>
<comment type="cofactor">
    <cofactor evidence="1">
        <name>a divalent metal cation</name>
        <dbReference type="ChEBI" id="CHEBI:60240"/>
    </cofactor>
</comment>
<dbReference type="EMBL" id="JH159153">
    <property type="protein sequence ID" value="EGZ20967.1"/>
    <property type="molecule type" value="Genomic_DNA"/>
</dbReference>
<reference evidence="4 5" key="1">
    <citation type="journal article" date="2006" name="Science">
        <title>Phytophthora genome sequences uncover evolutionary origins and mechanisms of pathogenesis.</title>
        <authorList>
            <person name="Tyler B.M."/>
            <person name="Tripathy S."/>
            <person name="Zhang X."/>
            <person name="Dehal P."/>
            <person name="Jiang R.H."/>
            <person name="Aerts A."/>
            <person name="Arredondo F.D."/>
            <person name="Baxter L."/>
            <person name="Bensasson D."/>
            <person name="Beynon J.L."/>
            <person name="Chapman J."/>
            <person name="Damasceno C.M."/>
            <person name="Dorrance A.E."/>
            <person name="Dou D."/>
            <person name="Dickerman A.W."/>
            <person name="Dubchak I.L."/>
            <person name="Garbelotto M."/>
            <person name="Gijzen M."/>
            <person name="Gordon S.G."/>
            <person name="Govers F."/>
            <person name="Grunwald N.J."/>
            <person name="Huang W."/>
            <person name="Ivors K.L."/>
            <person name="Jones R.W."/>
            <person name="Kamoun S."/>
            <person name="Krampis K."/>
            <person name="Lamour K.H."/>
            <person name="Lee M.K."/>
            <person name="McDonald W.H."/>
            <person name="Medina M."/>
            <person name="Meijer H.J."/>
            <person name="Nordberg E.K."/>
            <person name="Maclean D.J."/>
            <person name="Ospina-Giraldo M.D."/>
            <person name="Morris P.F."/>
            <person name="Phuntumart V."/>
            <person name="Putnam N.H."/>
            <person name="Rash S."/>
            <person name="Rose J.K."/>
            <person name="Sakihama Y."/>
            <person name="Salamov A.A."/>
            <person name="Savidor A."/>
            <person name="Scheuring C.F."/>
            <person name="Smith B.M."/>
            <person name="Sobral B.W."/>
            <person name="Terry A."/>
            <person name="Torto-Alalibo T.A."/>
            <person name="Win J."/>
            <person name="Xu Z."/>
            <person name="Zhang H."/>
            <person name="Grigoriev I.V."/>
            <person name="Rokhsar D.S."/>
            <person name="Boore J.L."/>
        </authorList>
    </citation>
    <scope>NUCLEOTIDE SEQUENCE [LARGE SCALE GENOMIC DNA]</scope>
    <source>
        <strain evidence="4 5">P6497</strain>
    </source>
</reference>
<accession>G4Z646</accession>
<protein>
    <recommendedName>
        <fullName evidence="3">DDE Tnp4 domain-containing protein</fullName>
    </recommendedName>
</protein>
<dbReference type="STRING" id="1094619.G4Z646"/>
<dbReference type="RefSeq" id="XP_009523684.1">
    <property type="nucleotide sequence ID" value="XM_009525389.1"/>
</dbReference>
<dbReference type="InterPro" id="IPR027806">
    <property type="entry name" value="HARBI1_dom"/>
</dbReference>